<evidence type="ECO:0000259" key="1">
    <source>
        <dbReference type="PROSITE" id="PS51782"/>
    </source>
</evidence>
<dbReference type="PROSITE" id="PS51782">
    <property type="entry name" value="LYSM"/>
    <property type="match status" value="1"/>
</dbReference>
<gene>
    <name evidence="2" type="ORF">Ddye_004871</name>
</gene>
<dbReference type="Proteomes" id="UP001280121">
    <property type="component" value="Unassembled WGS sequence"/>
</dbReference>
<name>A0AAD9XFA7_9ROSI</name>
<reference evidence="2" key="1">
    <citation type="journal article" date="2023" name="Plant J.">
        <title>Genome sequences and population genomics provide insights into the demographic history, inbreeding, and mutation load of two 'living fossil' tree species of Dipteronia.</title>
        <authorList>
            <person name="Feng Y."/>
            <person name="Comes H.P."/>
            <person name="Chen J."/>
            <person name="Zhu S."/>
            <person name="Lu R."/>
            <person name="Zhang X."/>
            <person name="Li P."/>
            <person name="Qiu J."/>
            <person name="Olsen K.M."/>
            <person name="Qiu Y."/>
        </authorList>
    </citation>
    <scope>NUCLEOTIDE SEQUENCE</scope>
    <source>
        <strain evidence="2">KIB01</strain>
    </source>
</reference>
<dbReference type="SUPFAM" id="SSF54106">
    <property type="entry name" value="LysM domain"/>
    <property type="match status" value="1"/>
</dbReference>
<evidence type="ECO:0000313" key="3">
    <source>
        <dbReference type="Proteomes" id="UP001280121"/>
    </source>
</evidence>
<dbReference type="Gene3D" id="3.10.350.10">
    <property type="entry name" value="LysM domain"/>
    <property type="match status" value="1"/>
</dbReference>
<dbReference type="EMBL" id="JANJYI010000002">
    <property type="protein sequence ID" value="KAK2658338.1"/>
    <property type="molecule type" value="Genomic_DNA"/>
</dbReference>
<dbReference type="AlphaFoldDB" id="A0AAD9XFA7"/>
<proteinExistence type="predicted"/>
<dbReference type="Pfam" id="PF01476">
    <property type="entry name" value="LysM"/>
    <property type="match status" value="1"/>
</dbReference>
<comment type="caution">
    <text evidence="2">The sequence shown here is derived from an EMBL/GenBank/DDBJ whole genome shotgun (WGS) entry which is preliminary data.</text>
</comment>
<keyword evidence="3" id="KW-1185">Reference proteome</keyword>
<organism evidence="2 3">
    <name type="scientific">Dipteronia dyeriana</name>
    <dbReference type="NCBI Taxonomy" id="168575"/>
    <lineage>
        <taxon>Eukaryota</taxon>
        <taxon>Viridiplantae</taxon>
        <taxon>Streptophyta</taxon>
        <taxon>Embryophyta</taxon>
        <taxon>Tracheophyta</taxon>
        <taxon>Spermatophyta</taxon>
        <taxon>Magnoliopsida</taxon>
        <taxon>eudicotyledons</taxon>
        <taxon>Gunneridae</taxon>
        <taxon>Pentapetalae</taxon>
        <taxon>rosids</taxon>
        <taxon>malvids</taxon>
        <taxon>Sapindales</taxon>
        <taxon>Sapindaceae</taxon>
        <taxon>Hippocastanoideae</taxon>
        <taxon>Acereae</taxon>
        <taxon>Dipteronia</taxon>
    </lineage>
</organism>
<dbReference type="InterPro" id="IPR036779">
    <property type="entry name" value="LysM_dom_sf"/>
</dbReference>
<protein>
    <recommendedName>
        <fullName evidence="1">LysM domain-containing protein</fullName>
    </recommendedName>
</protein>
<feature type="domain" description="LysM" evidence="1">
    <location>
        <begin position="66"/>
        <end position="111"/>
    </location>
</feature>
<dbReference type="SMART" id="SM00257">
    <property type="entry name" value="LysM"/>
    <property type="match status" value="1"/>
</dbReference>
<sequence>MDVRATDDLLWLSQTNKQLFLLAGSLFSTSSPSFFHFKRHFSGPSKNWRLQIHEVSNGQNPSTNLRVHVVKEGENLTSISKQYRVSVNSILEESTSIVDVDLVIQGEQLKIPSSAAEEIRALSKIT</sequence>
<evidence type="ECO:0000313" key="2">
    <source>
        <dbReference type="EMBL" id="KAK2658338.1"/>
    </source>
</evidence>
<dbReference type="InterPro" id="IPR018392">
    <property type="entry name" value="LysM"/>
</dbReference>
<accession>A0AAD9XFA7</accession>